<dbReference type="eggNOG" id="KOG4209">
    <property type="taxonomic scope" value="Eukaryota"/>
</dbReference>
<dbReference type="InParanoid" id="T1EIH4"/>
<dbReference type="AlphaFoldDB" id="T1EIH4"/>
<dbReference type="STRING" id="6412.T1EIH4"/>
<dbReference type="EMBL" id="AMQM01001458">
    <property type="status" value="NOT_ANNOTATED_CDS"/>
    <property type="molecule type" value="Genomic_DNA"/>
</dbReference>
<dbReference type="CTD" id="20196375"/>
<dbReference type="EnsemblMetazoa" id="HelroT137091">
    <property type="protein sequence ID" value="HelroP137091"/>
    <property type="gene ID" value="HelroG137091"/>
</dbReference>
<gene>
    <name evidence="6" type="primary">20196375</name>
    <name evidence="4" type="ORF">HELRODRAFT_137091</name>
    <name evidence="5" type="ORF">HELRODRAFT_137092</name>
</gene>
<name>T1EIH4_HELRO</name>
<evidence type="ECO:0000256" key="1">
    <source>
        <dbReference type="ARBA" id="ARBA00022884"/>
    </source>
</evidence>
<dbReference type="Pfam" id="PF00076">
    <property type="entry name" value="RRM_1"/>
    <property type="match status" value="1"/>
</dbReference>
<dbReference type="HOGENOM" id="CLU_012062_28_9_1"/>
<sequence length="83" mass="9176">TTADKSTIETKSIWVGNVDYGASVYELEDHYRSCGVIVRATILHDKYSGKPKGFAYVEFVNAGSVELALTLNDTILHGREIKI</sequence>
<dbReference type="KEGG" id="hro:HELRODRAFT_137092"/>
<dbReference type="EMBL" id="KB097495">
    <property type="protein sequence ID" value="ESN96699.1"/>
    <property type="molecule type" value="Genomic_DNA"/>
</dbReference>
<accession>T1EIH4</accession>
<evidence type="ECO:0000313" key="4">
    <source>
        <dbReference type="EMBL" id="ESN96699.1"/>
    </source>
</evidence>
<dbReference type="RefSeq" id="XP_009025824.1">
    <property type="nucleotide sequence ID" value="XM_009027576.1"/>
</dbReference>
<dbReference type="Gene3D" id="3.30.70.330">
    <property type="match status" value="1"/>
</dbReference>
<keyword evidence="1 2" id="KW-0694">RNA-binding</keyword>
<dbReference type="InterPro" id="IPR035979">
    <property type="entry name" value="RBD_domain_sf"/>
</dbReference>
<dbReference type="OrthoDB" id="4726at2759"/>
<organism evidence="6 7">
    <name type="scientific">Helobdella robusta</name>
    <name type="common">Californian leech</name>
    <dbReference type="NCBI Taxonomy" id="6412"/>
    <lineage>
        <taxon>Eukaryota</taxon>
        <taxon>Metazoa</taxon>
        <taxon>Spiralia</taxon>
        <taxon>Lophotrochozoa</taxon>
        <taxon>Annelida</taxon>
        <taxon>Clitellata</taxon>
        <taxon>Hirudinea</taxon>
        <taxon>Rhynchobdellida</taxon>
        <taxon>Glossiphoniidae</taxon>
        <taxon>Helobdella</taxon>
    </lineage>
</organism>
<reference evidence="6" key="3">
    <citation type="submission" date="2015-06" db="UniProtKB">
        <authorList>
            <consortium name="EnsemblMetazoa"/>
        </authorList>
    </citation>
    <scope>IDENTIFICATION</scope>
</reference>
<dbReference type="KEGG" id="hro:HELRODRAFT_137091"/>
<dbReference type="GO" id="GO:0005634">
    <property type="term" value="C:nucleus"/>
    <property type="evidence" value="ECO:0000318"/>
    <property type="project" value="GO_Central"/>
</dbReference>
<dbReference type="EnsemblMetazoa" id="HelroT137092">
    <property type="protein sequence ID" value="HelroP137092"/>
    <property type="gene ID" value="HelroG137092"/>
</dbReference>
<evidence type="ECO:0000313" key="7">
    <source>
        <dbReference type="Proteomes" id="UP000015101"/>
    </source>
</evidence>
<dbReference type="GeneID" id="20196375"/>
<evidence type="ECO:0000313" key="5">
    <source>
        <dbReference type="EMBL" id="ESN96705.1"/>
    </source>
</evidence>
<dbReference type="InterPro" id="IPR012677">
    <property type="entry name" value="Nucleotide-bd_a/b_plait_sf"/>
</dbReference>
<keyword evidence="7" id="KW-1185">Reference proteome</keyword>
<protein>
    <recommendedName>
        <fullName evidence="3">RRM domain-containing protein</fullName>
    </recommendedName>
</protein>
<dbReference type="OMA" id="AHIDFND"/>
<dbReference type="PANTHER" id="PTHR23236">
    <property type="entry name" value="EUKARYOTIC TRANSLATION INITIATION FACTOR 4B/4H"/>
    <property type="match status" value="1"/>
</dbReference>
<dbReference type="PANTHER" id="PTHR23236:SF12">
    <property type="entry name" value="EUKARYOTIC INITIATION FACTOR 4B-RELATED"/>
    <property type="match status" value="1"/>
</dbReference>
<evidence type="ECO:0000256" key="2">
    <source>
        <dbReference type="PROSITE-ProRule" id="PRU00176"/>
    </source>
</evidence>
<dbReference type="PROSITE" id="PS50102">
    <property type="entry name" value="RRM"/>
    <property type="match status" value="1"/>
</dbReference>
<dbReference type="RefSeq" id="XP_009025819.1">
    <property type="nucleotide sequence ID" value="XM_009027571.1"/>
</dbReference>
<dbReference type="EMBL" id="KB097495">
    <property type="protein sequence ID" value="ESN96705.1"/>
    <property type="molecule type" value="Genomic_DNA"/>
</dbReference>
<dbReference type="SMART" id="SM00360">
    <property type="entry name" value="RRM"/>
    <property type="match status" value="1"/>
</dbReference>
<feature type="domain" description="RRM" evidence="3">
    <location>
        <begin position="11"/>
        <end position="83"/>
    </location>
</feature>
<dbReference type="CTD" id="20196374"/>
<dbReference type="CDD" id="cd12306">
    <property type="entry name" value="RRM_II_PABPs"/>
    <property type="match status" value="1"/>
</dbReference>
<dbReference type="GeneID" id="20196374"/>
<reference evidence="4 7" key="2">
    <citation type="journal article" date="2013" name="Nature">
        <title>Insights into bilaterian evolution from three spiralian genomes.</title>
        <authorList>
            <person name="Simakov O."/>
            <person name="Marletaz F."/>
            <person name="Cho S.J."/>
            <person name="Edsinger-Gonzales E."/>
            <person name="Havlak P."/>
            <person name="Hellsten U."/>
            <person name="Kuo D.H."/>
            <person name="Larsson T."/>
            <person name="Lv J."/>
            <person name="Arendt D."/>
            <person name="Savage R."/>
            <person name="Osoegawa K."/>
            <person name="de Jong P."/>
            <person name="Grimwood J."/>
            <person name="Chapman J.A."/>
            <person name="Shapiro H."/>
            <person name="Aerts A."/>
            <person name="Otillar R.P."/>
            <person name="Terry A.Y."/>
            <person name="Boore J.L."/>
            <person name="Grigoriev I.V."/>
            <person name="Lindberg D.R."/>
            <person name="Seaver E.C."/>
            <person name="Weisblat D.A."/>
            <person name="Putnam N.H."/>
            <person name="Rokhsar D.S."/>
        </authorList>
    </citation>
    <scope>NUCLEOTIDE SEQUENCE</scope>
</reference>
<reference evidence="7" key="1">
    <citation type="submission" date="2012-12" db="EMBL/GenBank/DDBJ databases">
        <authorList>
            <person name="Hellsten U."/>
            <person name="Grimwood J."/>
            <person name="Chapman J.A."/>
            <person name="Shapiro H."/>
            <person name="Aerts A."/>
            <person name="Otillar R.P."/>
            <person name="Terry A.Y."/>
            <person name="Boore J.L."/>
            <person name="Simakov O."/>
            <person name="Marletaz F."/>
            <person name="Cho S.-J."/>
            <person name="Edsinger-Gonzales E."/>
            <person name="Havlak P."/>
            <person name="Kuo D.-H."/>
            <person name="Larsson T."/>
            <person name="Lv J."/>
            <person name="Arendt D."/>
            <person name="Savage R."/>
            <person name="Osoegawa K."/>
            <person name="de Jong P."/>
            <person name="Lindberg D.R."/>
            <person name="Seaver E.C."/>
            <person name="Weisblat D.A."/>
            <person name="Putnam N.H."/>
            <person name="Grigoriev I.V."/>
            <person name="Rokhsar D.S."/>
        </authorList>
    </citation>
    <scope>NUCLEOTIDE SEQUENCE</scope>
</reference>
<proteinExistence type="predicted"/>
<dbReference type="InterPro" id="IPR000504">
    <property type="entry name" value="RRM_dom"/>
</dbReference>
<evidence type="ECO:0000313" key="6">
    <source>
        <dbReference type="EnsemblMetazoa" id="HelroP137091"/>
    </source>
</evidence>
<dbReference type="EMBL" id="AMQM01001456">
    <property type="status" value="NOT_ANNOTATED_CDS"/>
    <property type="molecule type" value="Genomic_DNA"/>
</dbReference>
<dbReference type="GO" id="GO:0008143">
    <property type="term" value="F:poly(A) binding"/>
    <property type="evidence" value="ECO:0000318"/>
    <property type="project" value="GO_Central"/>
</dbReference>
<dbReference type="Proteomes" id="UP000015101">
    <property type="component" value="Unassembled WGS sequence"/>
</dbReference>
<dbReference type="SUPFAM" id="SSF54928">
    <property type="entry name" value="RNA-binding domain, RBD"/>
    <property type="match status" value="1"/>
</dbReference>
<evidence type="ECO:0000259" key="3">
    <source>
        <dbReference type="PROSITE" id="PS50102"/>
    </source>
</evidence>